<dbReference type="InterPro" id="IPR001123">
    <property type="entry name" value="LeuE-type"/>
</dbReference>
<dbReference type="PANTHER" id="PTHR30086:SF14">
    <property type="entry name" value="HOMOSERINE_HOMOSERINE LACTONE EFFLUX PROTEIN"/>
    <property type="match status" value="1"/>
</dbReference>
<accession>A0A261RVZ2</accession>
<reference evidence="8 9" key="1">
    <citation type="submission" date="2017-05" db="EMBL/GenBank/DDBJ databases">
        <title>Complete and WGS of Bordetella genogroups.</title>
        <authorList>
            <person name="Spilker T."/>
            <person name="LiPuma J."/>
        </authorList>
    </citation>
    <scope>NUCLEOTIDE SEQUENCE [LARGE SCALE GENOMIC DNA]</scope>
    <source>
        <strain evidence="8 9">AU17610</strain>
    </source>
</reference>
<feature type="transmembrane region" description="Helical" evidence="7">
    <location>
        <begin position="122"/>
        <end position="144"/>
    </location>
</feature>
<dbReference type="GO" id="GO:0042970">
    <property type="term" value="F:homoserine transmembrane transporter activity"/>
    <property type="evidence" value="ECO:0007669"/>
    <property type="project" value="TreeGrafter"/>
</dbReference>
<evidence type="ECO:0000313" key="8">
    <source>
        <dbReference type="EMBL" id="OZI29224.1"/>
    </source>
</evidence>
<name>A0A261RVZ2_9BORD</name>
<feature type="transmembrane region" description="Helical" evidence="7">
    <location>
        <begin position="40"/>
        <end position="64"/>
    </location>
</feature>
<feature type="transmembrane region" description="Helical" evidence="7">
    <location>
        <begin position="150"/>
        <end position="170"/>
    </location>
</feature>
<evidence type="ECO:0000256" key="3">
    <source>
        <dbReference type="ARBA" id="ARBA00022475"/>
    </source>
</evidence>
<dbReference type="Proteomes" id="UP000217005">
    <property type="component" value="Unassembled WGS sequence"/>
</dbReference>
<organism evidence="8 9">
    <name type="scientific">Bordetella genomosp. 1</name>
    <dbReference type="NCBI Taxonomy" id="1395607"/>
    <lineage>
        <taxon>Bacteria</taxon>
        <taxon>Pseudomonadati</taxon>
        <taxon>Pseudomonadota</taxon>
        <taxon>Betaproteobacteria</taxon>
        <taxon>Burkholderiales</taxon>
        <taxon>Alcaligenaceae</taxon>
        <taxon>Bordetella</taxon>
    </lineage>
</organism>
<proteinExistence type="inferred from homology"/>
<feature type="transmembrane region" description="Helical" evidence="7">
    <location>
        <begin position="6"/>
        <end position="28"/>
    </location>
</feature>
<keyword evidence="5 7" id="KW-1133">Transmembrane helix</keyword>
<sequence>MEWKTWLVYAVAVLGLSLTPGPNSLLVIAHGALHGHRRTLWTIAGGALGFVALIALSMAGIGALLQASPAALVALKFVGGAYLLWLGWQLWRAPALVLGVAADAAGPVSRPRVRGRTLLRQGLLAAISNPKVLLFYGAFLPQFIAPGRDLWPQFVVMALTFAVTEALVEFGLASLTHRIRPWIERAGRRFNMACGVLFALIGAALPFVH</sequence>
<dbReference type="EMBL" id="NEVL01000005">
    <property type="protein sequence ID" value="OZI29224.1"/>
    <property type="molecule type" value="Genomic_DNA"/>
</dbReference>
<evidence type="ECO:0000256" key="2">
    <source>
        <dbReference type="ARBA" id="ARBA00007928"/>
    </source>
</evidence>
<evidence type="ECO:0000256" key="7">
    <source>
        <dbReference type="SAM" id="Phobius"/>
    </source>
</evidence>
<dbReference type="RefSeq" id="WP_094828461.1">
    <property type="nucleotide sequence ID" value="NZ_NEVL01000005.1"/>
</dbReference>
<feature type="transmembrane region" description="Helical" evidence="7">
    <location>
        <begin position="70"/>
        <end position="88"/>
    </location>
</feature>
<dbReference type="PANTHER" id="PTHR30086">
    <property type="entry name" value="ARGININE EXPORTER PROTEIN ARGO"/>
    <property type="match status" value="1"/>
</dbReference>
<evidence type="ECO:0000256" key="6">
    <source>
        <dbReference type="ARBA" id="ARBA00023136"/>
    </source>
</evidence>
<comment type="similarity">
    <text evidence="2">Belongs to the Rht family.</text>
</comment>
<evidence type="ECO:0000313" key="9">
    <source>
        <dbReference type="Proteomes" id="UP000217005"/>
    </source>
</evidence>
<dbReference type="AlphaFoldDB" id="A0A261RVZ2"/>
<protein>
    <submittedName>
        <fullName evidence="8">Lysine transporter LysE</fullName>
    </submittedName>
</protein>
<evidence type="ECO:0000256" key="1">
    <source>
        <dbReference type="ARBA" id="ARBA00004651"/>
    </source>
</evidence>
<keyword evidence="6 7" id="KW-0472">Membrane</keyword>
<keyword evidence="3" id="KW-1003">Cell membrane</keyword>
<comment type="caution">
    <text evidence="8">The sequence shown here is derived from an EMBL/GenBank/DDBJ whole genome shotgun (WGS) entry which is preliminary data.</text>
</comment>
<comment type="subcellular location">
    <subcellularLocation>
        <location evidence="1">Cell membrane</location>
        <topology evidence="1">Multi-pass membrane protein</topology>
    </subcellularLocation>
</comment>
<dbReference type="Pfam" id="PF01810">
    <property type="entry name" value="LysE"/>
    <property type="match status" value="1"/>
</dbReference>
<dbReference type="PIRSF" id="PIRSF006324">
    <property type="entry name" value="LeuE"/>
    <property type="match status" value="1"/>
</dbReference>
<evidence type="ECO:0000256" key="5">
    <source>
        <dbReference type="ARBA" id="ARBA00022989"/>
    </source>
</evidence>
<keyword evidence="4 7" id="KW-0812">Transmembrane</keyword>
<feature type="transmembrane region" description="Helical" evidence="7">
    <location>
        <begin position="190"/>
        <end position="208"/>
    </location>
</feature>
<evidence type="ECO:0000256" key="4">
    <source>
        <dbReference type="ARBA" id="ARBA00022692"/>
    </source>
</evidence>
<gene>
    <name evidence="8" type="ORF">CEG14_21620</name>
</gene>
<dbReference type="OrthoDB" id="9784202at2"/>
<dbReference type="GO" id="GO:0005886">
    <property type="term" value="C:plasma membrane"/>
    <property type="evidence" value="ECO:0007669"/>
    <property type="project" value="UniProtKB-SubCell"/>
</dbReference>